<organism evidence="15 16">
    <name type="scientific">Ilex paraguariensis</name>
    <name type="common">yerba mate</name>
    <dbReference type="NCBI Taxonomy" id="185542"/>
    <lineage>
        <taxon>Eukaryota</taxon>
        <taxon>Viridiplantae</taxon>
        <taxon>Streptophyta</taxon>
        <taxon>Embryophyta</taxon>
        <taxon>Tracheophyta</taxon>
        <taxon>Spermatophyta</taxon>
        <taxon>Magnoliopsida</taxon>
        <taxon>eudicotyledons</taxon>
        <taxon>Gunneridae</taxon>
        <taxon>Pentapetalae</taxon>
        <taxon>asterids</taxon>
        <taxon>campanulids</taxon>
        <taxon>Aquifoliales</taxon>
        <taxon>Aquifoliaceae</taxon>
        <taxon>Ilex</taxon>
    </lineage>
</organism>
<keyword evidence="7" id="KW-0601">Photorespiration</keyword>
<feature type="domain" description="Tetrahydrofolate dehydrogenase/cyclohydrolase catalytic" evidence="13">
    <location>
        <begin position="75"/>
        <end position="190"/>
    </location>
</feature>
<dbReference type="GO" id="GO:0004477">
    <property type="term" value="F:methenyltetrahydrofolate cyclohydrolase activity"/>
    <property type="evidence" value="ECO:0007669"/>
    <property type="project" value="UniProtKB-EC"/>
</dbReference>
<evidence type="ECO:0000313" key="15">
    <source>
        <dbReference type="EMBL" id="CAK9180058.1"/>
    </source>
</evidence>
<evidence type="ECO:0000256" key="1">
    <source>
        <dbReference type="ARBA" id="ARBA00004777"/>
    </source>
</evidence>
<dbReference type="Proteomes" id="UP001642360">
    <property type="component" value="Unassembled WGS sequence"/>
</dbReference>
<gene>
    <name evidence="15" type="ORF">ILEXP_LOCUS50012</name>
</gene>
<evidence type="ECO:0000256" key="12">
    <source>
        <dbReference type="ARBA" id="ARBA00061364"/>
    </source>
</evidence>
<dbReference type="PRINTS" id="PR00085">
    <property type="entry name" value="THFDHDRGNASE"/>
</dbReference>
<comment type="catalytic activity">
    <reaction evidence="9">
        <text>(6R)-5,10-methenyltetrahydrofolate + H2O = (6R)-10-formyltetrahydrofolate + H(+)</text>
        <dbReference type="Rhea" id="RHEA:23700"/>
        <dbReference type="ChEBI" id="CHEBI:15377"/>
        <dbReference type="ChEBI" id="CHEBI:15378"/>
        <dbReference type="ChEBI" id="CHEBI:57455"/>
        <dbReference type="ChEBI" id="CHEBI:195366"/>
        <dbReference type="EC" id="3.5.4.9"/>
    </reaction>
</comment>
<name>A0ABC8UGF2_9AQUA</name>
<dbReference type="InterPro" id="IPR020867">
    <property type="entry name" value="THF_DH/CycHdrlase_CS"/>
</dbReference>
<dbReference type="GO" id="GO:0009853">
    <property type="term" value="P:photorespiration"/>
    <property type="evidence" value="ECO:0007669"/>
    <property type="project" value="UniProtKB-KW"/>
</dbReference>
<dbReference type="PROSITE" id="PS00767">
    <property type="entry name" value="THF_DHG_CYH_2"/>
    <property type="match status" value="1"/>
</dbReference>
<keyword evidence="16" id="KW-1185">Reference proteome</keyword>
<feature type="domain" description="Tetrahydrofolate dehydrogenase/cyclohydrolase NAD(P)-binding" evidence="14">
    <location>
        <begin position="211"/>
        <end position="306"/>
    </location>
</feature>
<feature type="domain" description="Tetrahydrofolate dehydrogenase/cyclohydrolase NAD(P)-binding" evidence="14">
    <location>
        <begin position="460"/>
        <end position="608"/>
    </location>
</feature>
<evidence type="ECO:0000256" key="10">
    <source>
        <dbReference type="ARBA" id="ARBA00052194"/>
    </source>
</evidence>
<dbReference type="PANTHER" id="PTHR48099:SF5">
    <property type="entry name" value="C-1-TETRAHYDROFOLATE SYNTHASE, CYTOPLASMIC"/>
    <property type="match status" value="1"/>
</dbReference>
<dbReference type="GO" id="GO:0004488">
    <property type="term" value="F:methylenetetrahydrofolate dehydrogenase (NADP+) activity"/>
    <property type="evidence" value="ECO:0007669"/>
    <property type="project" value="UniProtKB-EC"/>
</dbReference>
<dbReference type="HAMAP" id="MF_01576">
    <property type="entry name" value="THF_DHG_CYH"/>
    <property type="match status" value="2"/>
</dbReference>
<protein>
    <recommendedName>
        <fullName evidence="17">Methenyltetrahydrofolate cyclohydrolase</fullName>
    </recommendedName>
</protein>
<dbReference type="FunFam" id="3.40.50.10860:FF:000001">
    <property type="entry name" value="Bifunctional protein FolD"/>
    <property type="match status" value="2"/>
</dbReference>
<evidence type="ECO:0000259" key="14">
    <source>
        <dbReference type="Pfam" id="PF02882"/>
    </source>
</evidence>
<dbReference type="NCBIfam" id="NF010783">
    <property type="entry name" value="PRK14186.1"/>
    <property type="match status" value="1"/>
</dbReference>
<dbReference type="PANTHER" id="PTHR48099">
    <property type="entry name" value="C-1-TETRAHYDROFOLATE SYNTHASE, CYTOPLASMIC-RELATED"/>
    <property type="match status" value="1"/>
</dbReference>
<evidence type="ECO:0000256" key="2">
    <source>
        <dbReference type="ARBA" id="ARBA00011738"/>
    </source>
</evidence>
<evidence type="ECO:0000256" key="3">
    <source>
        <dbReference type="ARBA" id="ARBA00022563"/>
    </source>
</evidence>
<evidence type="ECO:0008006" key="17">
    <source>
        <dbReference type="Google" id="ProtNLM"/>
    </source>
</evidence>
<comment type="subunit">
    <text evidence="2">Homodimer.</text>
</comment>
<keyword evidence="3" id="KW-0554">One-carbon metabolism</keyword>
<dbReference type="AlphaFoldDB" id="A0ABC8UGF2"/>
<dbReference type="GO" id="GO:0006730">
    <property type="term" value="P:one-carbon metabolic process"/>
    <property type="evidence" value="ECO:0007669"/>
    <property type="project" value="UniProtKB-KW"/>
</dbReference>
<dbReference type="GO" id="GO:0005737">
    <property type="term" value="C:cytoplasm"/>
    <property type="evidence" value="ECO:0007669"/>
    <property type="project" value="UniProtKB-ARBA"/>
</dbReference>
<evidence type="ECO:0000256" key="5">
    <source>
        <dbReference type="ARBA" id="ARBA00022857"/>
    </source>
</evidence>
<evidence type="ECO:0000256" key="11">
    <source>
        <dbReference type="ARBA" id="ARBA00058319"/>
    </source>
</evidence>
<evidence type="ECO:0000256" key="8">
    <source>
        <dbReference type="ARBA" id="ARBA00023268"/>
    </source>
</evidence>
<dbReference type="Gene3D" id="3.40.50.10860">
    <property type="entry name" value="Leucine Dehydrogenase, chain A, domain 1"/>
    <property type="match status" value="2"/>
</dbReference>
<evidence type="ECO:0000256" key="6">
    <source>
        <dbReference type="ARBA" id="ARBA00023002"/>
    </source>
</evidence>
<comment type="similarity">
    <text evidence="12">Belongs to the tetrahydrofolate dehydrogenase/cyclohydrolase family.</text>
</comment>
<dbReference type="InterPro" id="IPR020631">
    <property type="entry name" value="THF_DH/CycHdrlase_NAD-bd_dom"/>
</dbReference>
<feature type="domain" description="Tetrahydrofolate dehydrogenase/cyclohydrolase catalytic" evidence="13">
    <location>
        <begin position="324"/>
        <end position="439"/>
    </location>
</feature>
<keyword evidence="8" id="KW-0511">Multifunctional enzyme</keyword>
<dbReference type="InterPro" id="IPR036291">
    <property type="entry name" value="NAD(P)-bd_dom_sf"/>
</dbReference>
<dbReference type="InterPro" id="IPR020630">
    <property type="entry name" value="THF_DH/CycHdrlase_cat_dom"/>
</dbReference>
<evidence type="ECO:0000259" key="13">
    <source>
        <dbReference type="Pfam" id="PF00763"/>
    </source>
</evidence>
<keyword evidence="6" id="KW-0560">Oxidoreductase</keyword>
<dbReference type="InterPro" id="IPR046346">
    <property type="entry name" value="Aminoacid_DH-like_N_sf"/>
</dbReference>
<dbReference type="CDD" id="cd01080">
    <property type="entry name" value="NAD_bind_m-THF_DH_Cyclohyd"/>
    <property type="match status" value="2"/>
</dbReference>
<keyword evidence="4" id="KW-0378">Hydrolase</keyword>
<dbReference type="SUPFAM" id="SSF53223">
    <property type="entry name" value="Aminoacid dehydrogenase-like, N-terminal domain"/>
    <property type="match status" value="2"/>
</dbReference>
<dbReference type="Pfam" id="PF02882">
    <property type="entry name" value="THF_DHG_CYH_C"/>
    <property type="match status" value="2"/>
</dbReference>
<comment type="caution">
    <text evidence="15">The sequence shown here is derived from an EMBL/GenBank/DDBJ whole genome shotgun (WGS) entry which is preliminary data.</text>
</comment>
<comment type="catalytic activity">
    <reaction evidence="10">
        <text>(6R)-5,10-methylene-5,6,7,8-tetrahydrofolate + NADP(+) = (6R)-5,10-methenyltetrahydrofolate + NADPH</text>
        <dbReference type="Rhea" id="RHEA:22812"/>
        <dbReference type="ChEBI" id="CHEBI:15636"/>
        <dbReference type="ChEBI" id="CHEBI:57455"/>
        <dbReference type="ChEBI" id="CHEBI:57783"/>
        <dbReference type="ChEBI" id="CHEBI:58349"/>
        <dbReference type="EC" id="1.5.1.5"/>
    </reaction>
</comment>
<evidence type="ECO:0000256" key="7">
    <source>
        <dbReference type="ARBA" id="ARBA00023238"/>
    </source>
</evidence>
<sequence length="612" mass="66655">MASMMMFTDCSSSSMAARLPPLSPRSFFHFHPSMPFHLSLTNPTFPRTIITFHRPSPSSSVITAAMTTEAFAKVIDGKSVAKEIRDEITAEISRMKDSIGIVPGLAVILVGDRKDSATYVRNKKKASESVGVNSYEVFLPENSTEEEVLNYISNFNDDPSVHGILIQLPLPSHMNEQNILNAVCIEKDVDGFHPLNIGRLAMRGREPLFVPCTPKGCIELLHRYGVNIKGKRAVVIGRSNIVGMPAALLLQREDATVSVVHSRTKKPEEITKQADIIIAAVGQPNMVRGSWIKPGAVIIDVGINPVELVYYAAAMTTEAFAKVIDGKSVAKEIRDEITAEISRMKDSIGIVPGLAVILVGDRKDSATYVRNKKKASESVGVNSYEVFLPENSTEEEVLNYISNFNDDPSVHGILIQLPLPSHMNEQNILNAVCIEKDVDGFHPLNIGRLAMRGREPLFVPCTPKGCIELLHRYGVNIKGKRAVVIGRSNIVGMPAALLLQREDATVSVVHSRTKKPEEITKQADIIIAAVGQPNMVRGSWIKPGAVIIDVGINPVEDAKSPRGYKLVGDVCYEEASKIASAITPVPGGVGPMTIAMLLLNTLISAKRAHNFQ</sequence>
<dbReference type="Pfam" id="PF00763">
    <property type="entry name" value="THF_DHG_CYH"/>
    <property type="match status" value="2"/>
</dbReference>
<keyword evidence="5" id="KW-0521">NADP</keyword>
<comment type="pathway">
    <text evidence="1">One-carbon metabolism; tetrahydrofolate interconversion.</text>
</comment>
<comment type="function">
    <text evidence="11">Catalyzes the oxidation of 5,10-methylenetetrahydrofolate to 5,10-methenyltetrahydrofolate and then the hydrolysis of 5,10-methenyltetrahydrofolate to 10-formyltetrahydrofolate.</text>
</comment>
<dbReference type="EMBL" id="CAUOFW020007636">
    <property type="protein sequence ID" value="CAK9180058.1"/>
    <property type="molecule type" value="Genomic_DNA"/>
</dbReference>
<evidence type="ECO:0000256" key="9">
    <source>
        <dbReference type="ARBA" id="ARBA00036357"/>
    </source>
</evidence>
<proteinExistence type="inferred from homology"/>
<evidence type="ECO:0000313" key="16">
    <source>
        <dbReference type="Proteomes" id="UP001642360"/>
    </source>
</evidence>
<accession>A0ABC8UGF2</accession>
<reference evidence="15 16" key="1">
    <citation type="submission" date="2024-02" db="EMBL/GenBank/DDBJ databases">
        <authorList>
            <person name="Vignale AGUSTIN F."/>
            <person name="Sosa J E."/>
            <person name="Modenutti C."/>
        </authorList>
    </citation>
    <scope>NUCLEOTIDE SEQUENCE [LARGE SCALE GENOMIC DNA]</scope>
</reference>
<dbReference type="FunFam" id="3.40.50.720:FF:000006">
    <property type="entry name" value="Bifunctional protein FolD"/>
    <property type="match status" value="2"/>
</dbReference>
<dbReference type="SUPFAM" id="SSF51735">
    <property type="entry name" value="NAD(P)-binding Rossmann-fold domains"/>
    <property type="match status" value="2"/>
</dbReference>
<dbReference type="Gene3D" id="3.40.50.720">
    <property type="entry name" value="NAD(P)-binding Rossmann-like Domain"/>
    <property type="match status" value="2"/>
</dbReference>
<evidence type="ECO:0000256" key="4">
    <source>
        <dbReference type="ARBA" id="ARBA00022801"/>
    </source>
</evidence>
<dbReference type="InterPro" id="IPR000672">
    <property type="entry name" value="THF_DH/CycHdrlase"/>
</dbReference>